<dbReference type="PROSITE" id="PS00028">
    <property type="entry name" value="ZINC_FINGER_C2H2_1"/>
    <property type="match status" value="2"/>
</dbReference>
<proteinExistence type="predicted"/>
<dbReference type="SUPFAM" id="SSF56112">
    <property type="entry name" value="Protein kinase-like (PK-like)"/>
    <property type="match status" value="1"/>
</dbReference>
<dbReference type="AlphaFoldDB" id="A0A067PE76"/>
<dbReference type="GO" id="GO:0005524">
    <property type="term" value="F:ATP binding"/>
    <property type="evidence" value="ECO:0007669"/>
    <property type="project" value="UniProtKB-UniRule"/>
</dbReference>
<keyword evidence="1" id="KW-0479">Metal-binding</keyword>
<feature type="region of interest" description="Disordered" evidence="3">
    <location>
        <begin position="567"/>
        <end position="600"/>
    </location>
</feature>
<dbReference type="InterPro" id="IPR008266">
    <property type="entry name" value="Tyr_kinase_AS"/>
</dbReference>
<dbReference type="PROSITE" id="PS50157">
    <property type="entry name" value="ZINC_FINGER_C2H2_2"/>
    <property type="match status" value="2"/>
</dbReference>
<evidence type="ECO:0000256" key="3">
    <source>
        <dbReference type="SAM" id="MobiDB-lite"/>
    </source>
</evidence>
<sequence length="724" mass="81245">MTKWINDLHAAIDDIPILLLSQRFRMFLHEVLTSFKVDKCIIRDALRDDEAQILNRLQSVLLSESGRKEVLSLENENAEWFLVLLQDVTDSFPIDDELRRVVHRLSINLSQASEKLPTSLLLSGVFTSSHRQVGGGGFADIFIGEYVHQTVALKRLRIFEGPQEKVRIKKMFFREALIWHRLRHPRVLPFLGIDAESFAPYICIVAPWIANRDVMAYMRRNGLGSLDTHRVLTEVSEGLQYLHKQNVVHGDLRGGNIFLDGSCHVLLADFGLSNFADATQITTTHHRDGSMRWMSPELHFPNKFGMSFQRTFASDVYAFGCVCLEVLTGERPFSDVPSDAEFLMAVLISQPPTRPDLGEPVRQMVLDKIWPIILQCLTQCPKDRPSTLSEHGSLPELVMTASVATAVLEVKNPMVTGGIDGSIPIITTSSEQPTGGDVLSCFGFPEPDDFTSLKPDFTFPEPEGFTFPAHEGFTLIPPEEVTLPAPGQFTYNVPEEFTFPSLGEFMFPAPEEFTLPAPGQFPNHVPEEFSFLVPQQFTYNAPREFTLPAPDTSPLPRLDRRRDLLPVVSFSPPDPPSHPILGPRRWRSSPAGSYQGRRSSDKIKAEIGETLIPGLSSVNLLDRIVPSVPSVSSISTNVAGSNDRDKGQPEKKRWCCDTCGASFSQENDLVDHRLTHAKPEGKPFPCYKCDKTFLRKNYLKRHVRKVHRDSAATSVIGRRLFPFC</sequence>
<keyword evidence="7" id="KW-1185">Reference proteome</keyword>
<reference evidence="7" key="1">
    <citation type="journal article" date="2014" name="Proc. Natl. Acad. Sci. U.S.A.">
        <title>Extensive sampling of basidiomycete genomes demonstrates inadequacy of the white-rot/brown-rot paradigm for wood decay fungi.</title>
        <authorList>
            <person name="Riley R."/>
            <person name="Salamov A.A."/>
            <person name="Brown D.W."/>
            <person name="Nagy L.G."/>
            <person name="Floudas D."/>
            <person name="Held B.W."/>
            <person name="Levasseur A."/>
            <person name="Lombard V."/>
            <person name="Morin E."/>
            <person name="Otillar R."/>
            <person name="Lindquist E.A."/>
            <person name="Sun H."/>
            <person name="LaButti K.M."/>
            <person name="Schmutz J."/>
            <person name="Jabbour D."/>
            <person name="Luo H."/>
            <person name="Baker S.E."/>
            <person name="Pisabarro A.G."/>
            <person name="Walton J.D."/>
            <person name="Blanchette R.A."/>
            <person name="Henrissat B."/>
            <person name="Martin F."/>
            <person name="Cullen D."/>
            <person name="Hibbett D.S."/>
            <person name="Grigoriev I.V."/>
        </authorList>
    </citation>
    <scope>NUCLEOTIDE SEQUENCE [LARGE SCALE GENOMIC DNA]</scope>
    <source>
        <strain evidence="7">MUCL 33604</strain>
    </source>
</reference>
<evidence type="ECO:0000256" key="2">
    <source>
        <dbReference type="PROSITE-ProRule" id="PRU10141"/>
    </source>
</evidence>
<dbReference type="Gene3D" id="3.30.160.60">
    <property type="entry name" value="Classic Zinc Finger"/>
    <property type="match status" value="1"/>
</dbReference>
<dbReference type="Pfam" id="PF07714">
    <property type="entry name" value="PK_Tyr_Ser-Thr"/>
    <property type="match status" value="1"/>
</dbReference>
<dbReference type="SUPFAM" id="SSF57667">
    <property type="entry name" value="beta-beta-alpha zinc fingers"/>
    <property type="match status" value="1"/>
</dbReference>
<evidence type="ECO:0000259" key="4">
    <source>
        <dbReference type="PROSITE" id="PS50011"/>
    </source>
</evidence>
<dbReference type="EMBL" id="KL197735">
    <property type="protein sequence ID" value="KDQ53218.1"/>
    <property type="molecule type" value="Genomic_DNA"/>
</dbReference>
<keyword evidence="1" id="KW-0862">Zinc</keyword>
<evidence type="ECO:0000313" key="7">
    <source>
        <dbReference type="Proteomes" id="UP000027265"/>
    </source>
</evidence>
<dbReference type="InterPro" id="IPR051681">
    <property type="entry name" value="Ser/Thr_Kinases-Pseudokinases"/>
</dbReference>
<dbReference type="PROSITE" id="PS00107">
    <property type="entry name" value="PROTEIN_KINASE_ATP"/>
    <property type="match status" value="1"/>
</dbReference>
<dbReference type="STRING" id="933084.A0A067PE76"/>
<dbReference type="PROSITE" id="PS50011">
    <property type="entry name" value="PROTEIN_KINASE_DOM"/>
    <property type="match status" value="1"/>
</dbReference>
<dbReference type="PROSITE" id="PS00109">
    <property type="entry name" value="PROTEIN_KINASE_TYR"/>
    <property type="match status" value="1"/>
</dbReference>
<dbReference type="InterPro" id="IPR036236">
    <property type="entry name" value="Znf_C2H2_sf"/>
</dbReference>
<name>A0A067PE76_9AGAM</name>
<evidence type="ECO:0000256" key="1">
    <source>
        <dbReference type="PROSITE-ProRule" id="PRU00042"/>
    </source>
</evidence>
<evidence type="ECO:0000313" key="6">
    <source>
        <dbReference type="EMBL" id="KDQ53218.1"/>
    </source>
</evidence>
<dbReference type="Gene3D" id="1.10.510.10">
    <property type="entry name" value="Transferase(Phosphotransferase) domain 1"/>
    <property type="match status" value="1"/>
</dbReference>
<dbReference type="GO" id="GO:0008270">
    <property type="term" value="F:zinc ion binding"/>
    <property type="evidence" value="ECO:0007669"/>
    <property type="project" value="UniProtKB-KW"/>
</dbReference>
<organism evidence="6 7">
    <name type="scientific">Jaapia argillacea MUCL 33604</name>
    <dbReference type="NCBI Taxonomy" id="933084"/>
    <lineage>
        <taxon>Eukaryota</taxon>
        <taxon>Fungi</taxon>
        <taxon>Dikarya</taxon>
        <taxon>Basidiomycota</taxon>
        <taxon>Agaricomycotina</taxon>
        <taxon>Agaricomycetes</taxon>
        <taxon>Agaricomycetidae</taxon>
        <taxon>Jaapiales</taxon>
        <taxon>Jaapiaceae</taxon>
        <taxon>Jaapia</taxon>
    </lineage>
</organism>
<gene>
    <name evidence="6" type="ORF">JAAARDRAFT_39594</name>
</gene>
<dbReference type="InterPro" id="IPR017441">
    <property type="entry name" value="Protein_kinase_ATP_BS"/>
</dbReference>
<feature type="binding site" evidence="2">
    <location>
        <position position="154"/>
    </location>
    <ligand>
        <name>ATP</name>
        <dbReference type="ChEBI" id="CHEBI:30616"/>
    </ligand>
</feature>
<feature type="domain" description="Protein kinase" evidence="4">
    <location>
        <begin position="127"/>
        <end position="394"/>
    </location>
</feature>
<protein>
    <submittedName>
        <fullName evidence="6">Uncharacterized protein</fullName>
    </submittedName>
</protein>
<keyword evidence="1" id="KW-0863">Zinc-finger</keyword>
<dbReference type="HOGENOM" id="CLU_382190_0_0_1"/>
<dbReference type="SMART" id="SM00355">
    <property type="entry name" value="ZnF_C2H2"/>
    <property type="match status" value="2"/>
</dbReference>
<keyword evidence="2" id="KW-0067">ATP-binding</keyword>
<dbReference type="InParanoid" id="A0A067PE76"/>
<dbReference type="Proteomes" id="UP000027265">
    <property type="component" value="Unassembled WGS sequence"/>
</dbReference>
<dbReference type="InterPro" id="IPR000719">
    <property type="entry name" value="Prot_kinase_dom"/>
</dbReference>
<evidence type="ECO:0000259" key="5">
    <source>
        <dbReference type="PROSITE" id="PS50157"/>
    </source>
</evidence>
<dbReference type="Pfam" id="PF00096">
    <property type="entry name" value="zf-C2H2"/>
    <property type="match status" value="1"/>
</dbReference>
<keyword evidence="2" id="KW-0547">Nucleotide-binding</keyword>
<feature type="domain" description="C2H2-type" evidence="5">
    <location>
        <begin position="654"/>
        <end position="681"/>
    </location>
</feature>
<dbReference type="InterPro" id="IPR011009">
    <property type="entry name" value="Kinase-like_dom_sf"/>
</dbReference>
<dbReference type="PANTHER" id="PTHR44329:SF214">
    <property type="entry name" value="PROTEIN KINASE DOMAIN-CONTAINING PROTEIN"/>
    <property type="match status" value="1"/>
</dbReference>
<dbReference type="OrthoDB" id="4062651at2759"/>
<accession>A0A067PE76</accession>
<dbReference type="PANTHER" id="PTHR44329">
    <property type="entry name" value="SERINE/THREONINE-PROTEIN KINASE TNNI3K-RELATED"/>
    <property type="match status" value="1"/>
</dbReference>
<dbReference type="InterPro" id="IPR001245">
    <property type="entry name" value="Ser-Thr/Tyr_kinase_cat_dom"/>
</dbReference>
<feature type="domain" description="C2H2-type" evidence="5">
    <location>
        <begin position="684"/>
        <end position="712"/>
    </location>
</feature>
<dbReference type="InterPro" id="IPR013087">
    <property type="entry name" value="Znf_C2H2_type"/>
</dbReference>
<dbReference type="GO" id="GO:0004674">
    <property type="term" value="F:protein serine/threonine kinase activity"/>
    <property type="evidence" value="ECO:0007669"/>
    <property type="project" value="TreeGrafter"/>
</dbReference>